<dbReference type="GO" id="GO:0005739">
    <property type="term" value="C:mitochondrion"/>
    <property type="evidence" value="ECO:0007669"/>
    <property type="project" value="UniProtKB-SubCell"/>
</dbReference>
<organism evidence="8 9">
    <name type="scientific">Sinanodonta woodiana</name>
    <name type="common">Chinese pond mussel</name>
    <name type="synonym">Anodonta woodiana</name>
    <dbReference type="NCBI Taxonomy" id="1069815"/>
    <lineage>
        <taxon>Eukaryota</taxon>
        <taxon>Metazoa</taxon>
        <taxon>Spiralia</taxon>
        <taxon>Lophotrochozoa</taxon>
        <taxon>Mollusca</taxon>
        <taxon>Bivalvia</taxon>
        <taxon>Autobranchia</taxon>
        <taxon>Heteroconchia</taxon>
        <taxon>Palaeoheterodonta</taxon>
        <taxon>Unionida</taxon>
        <taxon>Unionoidea</taxon>
        <taxon>Unionidae</taxon>
        <taxon>Unioninae</taxon>
        <taxon>Sinanodonta</taxon>
    </lineage>
</organism>
<evidence type="ECO:0000313" key="8">
    <source>
        <dbReference type="EMBL" id="KAL3853332.1"/>
    </source>
</evidence>
<dbReference type="Pfam" id="PF10210">
    <property type="entry name" value="MRP-S32"/>
    <property type="match status" value="1"/>
</dbReference>
<gene>
    <name evidence="8" type="ORF">ACJMK2_016880</name>
</gene>
<keyword evidence="3" id="KW-0809">Transit peptide</keyword>
<dbReference type="EMBL" id="JBJQND010000015">
    <property type="protein sequence ID" value="KAL3853332.1"/>
    <property type="molecule type" value="Genomic_DNA"/>
</dbReference>
<keyword evidence="5" id="KW-0496">Mitochondrion</keyword>
<dbReference type="PANTHER" id="PTHR13450">
    <property type="entry name" value="MITOCHONDRIAL 39S RIBOSOMAL PROTEIN L42"/>
    <property type="match status" value="1"/>
</dbReference>
<dbReference type="AlphaFoldDB" id="A0ABD3UVU9"/>
<keyword evidence="6" id="KW-0687">Ribonucleoprotein</keyword>
<evidence type="ECO:0000256" key="3">
    <source>
        <dbReference type="ARBA" id="ARBA00022946"/>
    </source>
</evidence>
<dbReference type="GO" id="GO:0005840">
    <property type="term" value="C:ribosome"/>
    <property type="evidence" value="ECO:0007669"/>
    <property type="project" value="UniProtKB-KW"/>
</dbReference>
<protein>
    <recommendedName>
        <fullName evidence="7">Large ribosomal subunit protein mL42</fullName>
    </recommendedName>
</protein>
<evidence type="ECO:0000313" key="9">
    <source>
        <dbReference type="Proteomes" id="UP001634394"/>
    </source>
</evidence>
<dbReference type="GO" id="GO:1990904">
    <property type="term" value="C:ribonucleoprotein complex"/>
    <property type="evidence" value="ECO:0007669"/>
    <property type="project" value="UniProtKB-KW"/>
</dbReference>
<dbReference type="InterPro" id="IPR019346">
    <property type="entry name" value="Ribosomal_mL42"/>
</dbReference>
<evidence type="ECO:0000256" key="7">
    <source>
        <dbReference type="ARBA" id="ARBA00035189"/>
    </source>
</evidence>
<reference evidence="8 9" key="1">
    <citation type="submission" date="2024-11" db="EMBL/GenBank/DDBJ databases">
        <title>Chromosome-level genome assembly of the freshwater bivalve Anodonta woodiana.</title>
        <authorList>
            <person name="Chen X."/>
        </authorList>
    </citation>
    <scope>NUCLEOTIDE SEQUENCE [LARGE SCALE GENOMIC DNA]</scope>
    <source>
        <strain evidence="8">MN2024</strain>
        <tissue evidence="8">Gills</tissue>
    </source>
</reference>
<comment type="caution">
    <text evidence="8">The sequence shown here is derived from an EMBL/GenBank/DDBJ whole genome shotgun (WGS) entry which is preliminary data.</text>
</comment>
<evidence type="ECO:0000256" key="1">
    <source>
        <dbReference type="ARBA" id="ARBA00004173"/>
    </source>
</evidence>
<comment type="subcellular location">
    <subcellularLocation>
        <location evidence="1">Mitochondrion</location>
    </subcellularLocation>
</comment>
<dbReference type="Proteomes" id="UP001634394">
    <property type="component" value="Unassembled WGS sequence"/>
</dbReference>
<dbReference type="PANTHER" id="PTHR13450:SF4">
    <property type="entry name" value="LARGE RIBOSOMAL SUBUNIT PROTEIN ML42"/>
    <property type="match status" value="1"/>
</dbReference>
<comment type="similarity">
    <text evidence="2">Belongs to the mitochondrion-specific ribosomal protein mL42 family.</text>
</comment>
<evidence type="ECO:0000256" key="4">
    <source>
        <dbReference type="ARBA" id="ARBA00022980"/>
    </source>
</evidence>
<keyword evidence="9" id="KW-1185">Reference proteome</keyword>
<accession>A0ABD3UVU9</accession>
<evidence type="ECO:0000256" key="6">
    <source>
        <dbReference type="ARBA" id="ARBA00023274"/>
    </source>
</evidence>
<evidence type="ECO:0000256" key="2">
    <source>
        <dbReference type="ARBA" id="ARBA00005556"/>
    </source>
</evidence>
<evidence type="ECO:0000256" key="5">
    <source>
        <dbReference type="ARBA" id="ARBA00023128"/>
    </source>
</evidence>
<sequence>MAAIMQQVTVRSKIRLLNFLKQTIGCTRCVSYRQASSSNSGNDNRFGGHMQPLVGLSADGSTVICWHPESTFPYEYTWPVPRYDPEIREGDSVLRVQLLKEDKMKYRHTGPTDVELANMFFTTKHRWFPKPEKMYRKRKPPKDRDGL</sequence>
<proteinExistence type="inferred from homology"/>
<keyword evidence="4" id="KW-0689">Ribosomal protein</keyword>
<name>A0ABD3UVU9_SINWO</name>